<dbReference type="GO" id="GO:0003723">
    <property type="term" value="F:RNA binding"/>
    <property type="evidence" value="ECO:0007669"/>
    <property type="project" value="UniProtKB-KW"/>
</dbReference>
<evidence type="ECO:0000256" key="3">
    <source>
        <dbReference type="ARBA" id="ARBA00022741"/>
    </source>
</evidence>
<gene>
    <name evidence="12" type="ORF">CLODIP_2_CD08294</name>
</gene>
<dbReference type="Gene3D" id="3.10.290.10">
    <property type="entry name" value="RNA-binding S4 domain"/>
    <property type="match status" value="1"/>
</dbReference>
<dbReference type="InterPro" id="IPR002305">
    <property type="entry name" value="aa-tRNA-synth_Ic"/>
</dbReference>
<dbReference type="InterPro" id="IPR036986">
    <property type="entry name" value="S4_RNA-bd_sf"/>
</dbReference>
<evidence type="ECO:0000256" key="2">
    <source>
        <dbReference type="ARBA" id="ARBA00022598"/>
    </source>
</evidence>
<dbReference type="GO" id="GO:0005524">
    <property type="term" value="F:ATP binding"/>
    <property type="evidence" value="ECO:0007669"/>
    <property type="project" value="UniProtKB-KW"/>
</dbReference>
<keyword evidence="3 10" id="KW-0547">Nucleotide-binding</keyword>
<dbReference type="InterPro" id="IPR024088">
    <property type="entry name" value="Tyr-tRNA-ligase_bac-type"/>
</dbReference>
<dbReference type="PANTHER" id="PTHR11766">
    <property type="entry name" value="TYROSYL-TRNA SYNTHETASE"/>
    <property type="match status" value="1"/>
</dbReference>
<keyword evidence="6 10" id="KW-0648">Protein biosynthesis</keyword>
<evidence type="ECO:0000256" key="1">
    <source>
        <dbReference type="ARBA" id="ARBA00013160"/>
    </source>
</evidence>
<dbReference type="InterPro" id="IPR014729">
    <property type="entry name" value="Rossmann-like_a/b/a_fold"/>
</dbReference>
<dbReference type="EMBL" id="CADEPI010000056">
    <property type="protein sequence ID" value="CAB3370911.1"/>
    <property type="molecule type" value="Genomic_DNA"/>
</dbReference>
<evidence type="ECO:0000256" key="9">
    <source>
        <dbReference type="ARBA" id="ARBA00048248"/>
    </source>
</evidence>
<dbReference type="InterPro" id="IPR024107">
    <property type="entry name" value="Tyr-tRNA-ligase_bac_1"/>
</dbReference>
<comment type="catalytic activity">
    <reaction evidence="9 10">
        <text>tRNA(Tyr) + L-tyrosine + ATP = L-tyrosyl-tRNA(Tyr) + AMP + diphosphate + H(+)</text>
        <dbReference type="Rhea" id="RHEA:10220"/>
        <dbReference type="Rhea" id="RHEA-COMP:9706"/>
        <dbReference type="Rhea" id="RHEA-COMP:9707"/>
        <dbReference type="ChEBI" id="CHEBI:15378"/>
        <dbReference type="ChEBI" id="CHEBI:30616"/>
        <dbReference type="ChEBI" id="CHEBI:33019"/>
        <dbReference type="ChEBI" id="CHEBI:58315"/>
        <dbReference type="ChEBI" id="CHEBI:78442"/>
        <dbReference type="ChEBI" id="CHEBI:78536"/>
        <dbReference type="ChEBI" id="CHEBI:456215"/>
        <dbReference type="EC" id="6.1.1.1"/>
    </reaction>
</comment>
<comment type="caution">
    <text evidence="12">The sequence shown here is derived from an EMBL/GenBank/DDBJ whole genome shotgun (WGS) entry which is preliminary data.</text>
</comment>
<evidence type="ECO:0000256" key="7">
    <source>
        <dbReference type="ARBA" id="ARBA00023146"/>
    </source>
</evidence>
<evidence type="ECO:0000256" key="4">
    <source>
        <dbReference type="ARBA" id="ARBA00022840"/>
    </source>
</evidence>
<dbReference type="InterPro" id="IPR002307">
    <property type="entry name" value="Tyr-tRNA-ligase"/>
</dbReference>
<evidence type="ECO:0000259" key="11">
    <source>
        <dbReference type="Pfam" id="PF22421"/>
    </source>
</evidence>
<dbReference type="InterPro" id="IPR001412">
    <property type="entry name" value="aa-tRNA-synth_I_CS"/>
</dbReference>
<dbReference type="SUPFAM" id="SSF52374">
    <property type="entry name" value="Nucleotidylyl transferase"/>
    <property type="match status" value="1"/>
</dbReference>
<dbReference type="OrthoDB" id="337870at2759"/>
<feature type="domain" description="Tyrosine--tRNA ligase SYY-like C-terminal" evidence="11">
    <location>
        <begin position="382"/>
        <end position="450"/>
    </location>
</feature>
<dbReference type="GO" id="GO:0005739">
    <property type="term" value="C:mitochondrion"/>
    <property type="evidence" value="ECO:0007669"/>
    <property type="project" value="TreeGrafter"/>
</dbReference>
<dbReference type="Pfam" id="PF22421">
    <property type="entry name" value="SYY_C-terminal"/>
    <property type="match status" value="1"/>
</dbReference>
<dbReference type="PANTHER" id="PTHR11766:SF0">
    <property type="entry name" value="TYROSINE--TRNA LIGASE, MITOCHONDRIAL"/>
    <property type="match status" value="1"/>
</dbReference>
<dbReference type="GO" id="GO:0005829">
    <property type="term" value="C:cytosol"/>
    <property type="evidence" value="ECO:0007669"/>
    <property type="project" value="TreeGrafter"/>
</dbReference>
<dbReference type="SUPFAM" id="SSF55174">
    <property type="entry name" value="Alpha-L RNA-binding motif"/>
    <property type="match status" value="1"/>
</dbReference>
<dbReference type="GO" id="GO:0006437">
    <property type="term" value="P:tyrosyl-tRNA aminoacylation"/>
    <property type="evidence" value="ECO:0007669"/>
    <property type="project" value="InterPro"/>
</dbReference>
<dbReference type="Gene3D" id="3.40.50.620">
    <property type="entry name" value="HUPs"/>
    <property type="match status" value="1"/>
</dbReference>
<accession>A0A8S1CPW9</accession>
<dbReference type="Proteomes" id="UP000494165">
    <property type="component" value="Unassembled WGS sequence"/>
</dbReference>
<dbReference type="EC" id="6.1.1.1" evidence="1 10"/>
<keyword evidence="5" id="KW-0694">RNA-binding</keyword>
<evidence type="ECO:0000256" key="5">
    <source>
        <dbReference type="ARBA" id="ARBA00022884"/>
    </source>
</evidence>
<keyword evidence="7 10" id="KW-0030">Aminoacyl-tRNA synthetase</keyword>
<dbReference type="GO" id="GO:0004831">
    <property type="term" value="F:tyrosine-tRNA ligase activity"/>
    <property type="evidence" value="ECO:0007669"/>
    <property type="project" value="UniProtKB-EC"/>
</dbReference>
<dbReference type="CDD" id="cd00805">
    <property type="entry name" value="TyrRS_core"/>
    <property type="match status" value="1"/>
</dbReference>
<evidence type="ECO:0000313" key="12">
    <source>
        <dbReference type="EMBL" id="CAB3370911.1"/>
    </source>
</evidence>
<dbReference type="Pfam" id="PF00579">
    <property type="entry name" value="tRNA-synt_1b"/>
    <property type="match status" value="1"/>
</dbReference>
<keyword evidence="13" id="KW-1185">Reference proteome</keyword>
<dbReference type="PROSITE" id="PS00178">
    <property type="entry name" value="AA_TRNA_LIGASE_I"/>
    <property type="match status" value="1"/>
</dbReference>
<evidence type="ECO:0000256" key="6">
    <source>
        <dbReference type="ARBA" id="ARBA00022917"/>
    </source>
</evidence>
<comment type="similarity">
    <text evidence="10">Belongs to the class-I aminoacyl-tRNA synthetase family.</text>
</comment>
<dbReference type="HAMAP" id="MF_02006">
    <property type="entry name" value="Tyr_tRNA_synth_type1"/>
    <property type="match status" value="1"/>
</dbReference>
<dbReference type="FunFam" id="3.40.50.620:FF:000107">
    <property type="entry name" value="Tyrosine--tRNA ligase"/>
    <property type="match status" value="1"/>
</dbReference>
<evidence type="ECO:0000256" key="10">
    <source>
        <dbReference type="RuleBase" id="RU361234"/>
    </source>
</evidence>
<keyword evidence="4 10" id="KW-0067">ATP-binding</keyword>
<keyword evidence="2 10" id="KW-0436">Ligase</keyword>
<sequence length="460" mass="52498">MSPYLCRLNFPLRRFFCTEKNLFELRRGKLFEDTFPHESRNEAAKLLKSKQQCVYAGFDPTAESLHVGNLLILINLLHWQRAGHSTIALVGGATGLIGDPSGRSTERPELANQRVEANTNSIKKSIETIFKNHEDFIWKKGKLPPVRVVNNLEWYKKMDLVHFISHHCRHFRLSRMLSRHSVQSRLNSEQGMSFTEFTYQVFQGYDWLHLYKTYGCSFQVGGNDQMGNIVSGYDLISKEENVPVYGMTLPLITSESGDKFGKSAGNAVWLNADKTPPFELYQFFVRNPDSAVENLLRLLTFLSDEDIDEIMKKHLQEPHLRAAQQILAEQVTLLVHGEAGLKLAQLATEALYKGDLNSLEQLPKEEIIRLFPGASVSALDSNKSRTILELALEANAYNYEKDARTKIYAGGFYVNMHRMNNPDQVFHPHEFILKNKITLLRTGKKNYIIINWSSGLTDGK</sequence>
<name>A0A8S1CPW9_9INSE</name>
<dbReference type="Gene3D" id="1.10.240.10">
    <property type="entry name" value="Tyrosyl-Transfer RNA Synthetase"/>
    <property type="match status" value="1"/>
</dbReference>
<protein>
    <recommendedName>
        <fullName evidence="1 10">Tyrosine--tRNA ligase</fullName>
        <ecNumber evidence="1 10">6.1.1.1</ecNumber>
    </recommendedName>
    <alternativeName>
        <fullName evidence="8 10">Tyrosyl-tRNA synthetase</fullName>
    </alternativeName>
</protein>
<organism evidence="12 13">
    <name type="scientific">Cloeon dipterum</name>
    <dbReference type="NCBI Taxonomy" id="197152"/>
    <lineage>
        <taxon>Eukaryota</taxon>
        <taxon>Metazoa</taxon>
        <taxon>Ecdysozoa</taxon>
        <taxon>Arthropoda</taxon>
        <taxon>Hexapoda</taxon>
        <taxon>Insecta</taxon>
        <taxon>Pterygota</taxon>
        <taxon>Palaeoptera</taxon>
        <taxon>Ephemeroptera</taxon>
        <taxon>Pisciforma</taxon>
        <taxon>Baetidae</taxon>
        <taxon>Cloeon</taxon>
    </lineage>
</organism>
<dbReference type="NCBIfam" id="TIGR00234">
    <property type="entry name" value="tyrS"/>
    <property type="match status" value="1"/>
</dbReference>
<reference evidence="12 13" key="1">
    <citation type="submission" date="2020-04" db="EMBL/GenBank/DDBJ databases">
        <authorList>
            <person name="Alioto T."/>
            <person name="Alioto T."/>
            <person name="Gomez Garrido J."/>
        </authorList>
    </citation>
    <scope>NUCLEOTIDE SEQUENCE [LARGE SCALE GENOMIC DNA]</scope>
</reference>
<evidence type="ECO:0000313" key="13">
    <source>
        <dbReference type="Proteomes" id="UP000494165"/>
    </source>
</evidence>
<dbReference type="InterPro" id="IPR054608">
    <property type="entry name" value="SYY-like_C"/>
</dbReference>
<dbReference type="FunFam" id="1.10.240.10:FF:000001">
    <property type="entry name" value="Tyrosine--tRNA ligase"/>
    <property type="match status" value="1"/>
</dbReference>
<dbReference type="AlphaFoldDB" id="A0A8S1CPW9"/>
<proteinExistence type="inferred from homology"/>
<evidence type="ECO:0000256" key="8">
    <source>
        <dbReference type="ARBA" id="ARBA00033323"/>
    </source>
</evidence>
<dbReference type="PRINTS" id="PR01040">
    <property type="entry name" value="TRNASYNTHTYR"/>
</dbReference>